<keyword evidence="1" id="KW-0472">Membrane</keyword>
<evidence type="ECO:0000313" key="2">
    <source>
        <dbReference type="EMBL" id="JAP98434.1"/>
    </source>
</evidence>
<dbReference type="AlphaFoldDB" id="A0A146KS16"/>
<feature type="transmembrane region" description="Helical" evidence="1">
    <location>
        <begin position="242"/>
        <end position="263"/>
    </location>
</feature>
<name>A0A146KS16_LYGHE</name>
<dbReference type="EMBL" id="GDHC01020194">
    <property type="protein sequence ID" value="JAP98434.1"/>
    <property type="molecule type" value="Transcribed_RNA"/>
</dbReference>
<keyword evidence="1" id="KW-1133">Transmembrane helix</keyword>
<sequence>LIFVYTESTQLLSSGGKMQISWTLLCIFCAFNPLTFSEIVTPCEVVNRIDKYKQATWSDIDTKSYPIAVCIAGYRHYDSSHVIIDTNGTHHLGIFGIWEGDMWKCYKKGDPRRKVFDPNNYVSVTASYWEDKVRCLVNTIMNSKTNMQFYNELCKPHLVHNVLCSTKDSGYVQVYDPIYKDLVDRIYRGEMDLNHELIIGNKSDFTTETLYSTESIRNITQLKNSLTTQNPVLIVDSLDGNLVVTATMLSAVIALLSIMVYLLMKISMNQTRSARYESANLNL</sequence>
<accession>A0A146KS16</accession>
<feature type="non-terminal residue" evidence="2">
    <location>
        <position position="1"/>
    </location>
</feature>
<gene>
    <name evidence="2" type="ORF">g.50245</name>
</gene>
<keyword evidence="1" id="KW-0812">Transmembrane</keyword>
<evidence type="ECO:0000256" key="1">
    <source>
        <dbReference type="SAM" id="Phobius"/>
    </source>
</evidence>
<reference evidence="2" key="1">
    <citation type="journal article" date="2016" name="Gigascience">
        <title>De novo construction of an expanded transcriptome assembly for the western tarnished plant bug, Lygus hesperus.</title>
        <authorList>
            <person name="Tassone E.E."/>
            <person name="Geib S.M."/>
            <person name="Hall B."/>
            <person name="Fabrick J.A."/>
            <person name="Brent C.S."/>
            <person name="Hull J.J."/>
        </authorList>
    </citation>
    <scope>NUCLEOTIDE SEQUENCE</scope>
</reference>
<protein>
    <submittedName>
        <fullName evidence="2">Uncharacterized protein</fullName>
    </submittedName>
</protein>
<organism evidence="2">
    <name type="scientific">Lygus hesperus</name>
    <name type="common">Western plant bug</name>
    <dbReference type="NCBI Taxonomy" id="30085"/>
    <lineage>
        <taxon>Eukaryota</taxon>
        <taxon>Metazoa</taxon>
        <taxon>Ecdysozoa</taxon>
        <taxon>Arthropoda</taxon>
        <taxon>Hexapoda</taxon>
        <taxon>Insecta</taxon>
        <taxon>Pterygota</taxon>
        <taxon>Neoptera</taxon>
        <taxon>Paraneoptera</taxon>
        <taxon>Hemiptera</taxon>
        <taxon>Heteroptera</taxon>
        <taxon>Panheteroptera</taxon>
        <taxon>Cimicomorpha</taxon>
        <taxon>Miridae</taxon>
        <taxon>Mirini</taxon>
        <taxon>Lygus</taxon>
    </lineage>
</organism>
<proteinExistence type="predicted"/>